<name>A0A8C2XMB5_CYCLU</name>
<dbReference type="AlphaFoldDB" id="A0A8C2XMB5"/>
<reference evidence="3" key="1">
    <citation type="submission" date="2025-08" db="UniProtKB">
        <authorList>
            <consortium name="Ensembl"/>
        </authorList>
    </citation>
    <scope>IDENTIFICATION</scope>
</reference>
<dbReference type="Proteomes" id="UP000694565">
    <property type="component" value="Unplaced"/>
</dbReference>
<keyword evidence="1" id="KW-0433">Leucine-rich repeat</keyword>
<dbReference type="GeneTree" id="ENSGT01150000286911"/>
<dbReference type="Ensembl" id="ENSCLMT00005021603.1">
    <property type="protein sequence ID" value="ENSCLMP00005020558.1"/>
    <property type="gene ID" value="ENSCLMG00005010288.1"/>
</dbReference>
<evidence type="ECO:0000313" key="3">
    <source>
        <dbReference type="Ensembl" id="ENSCLMP00005020558.1"/>
    </source>
</evidence>
<keyword evidence="2" id="KW-0677">Repeat</keyword>
<dbReference type="PRINTS" id="PR00019">
    <property type="entry name" value="LEURICHRPT"/>
</dbReference>
<dbReference type="SMART" id="SM00368">
    <property type="entry name" value="LRR_RI"/>
    <property type="match status" value="3"/>
</dbReference>
<accession>A0A8C2XMB5</accession>
<sequence>MGLMFYFEYVVCINPCSSLRLSGCKLSERSCGALSSVLSSQSSSLKDLDLSNNNLQDSGLKLLSAGLESPHCALEHLRSQMKAVSSLGSALKANPSSLTKLDLSENQLQDSDLKLLSGFLESPHCSLETLRWVHCLLLVYCLVVCMSSSTIMKCTTGLDSCCWWTTEQSYLITREEPNIYTL</sequence>
<organism evidence="3 4">
    <name type="scientific">Cyclopterus lumpus</name>
    <name type="common">Lumpsucker</name>
    <dbReference type="NCBI Taxonomy" id="8103"/>
    <lineage>
        <taxon>Eukaryota</taxon>
        <taxon>Metazoa</taxon>
        <taxon>Chordata</taxon>
        <taxon>Craniata</taxon>
        <taxon>Vertebrata</taxon>
        <taxon>Euteleostomi</taxon>
        <taxon>Actinopterygii</taxon>
        <taxon>Neopterygii</taxon>
        <taxon>Teleostei</taxon>
        <taxon>Neoteleostei</taxon>
        <taxon>Acanthomorphata</taxon>
        <taxon>Eupercaria</taxon>
        <taxon>Perciformes</taxon>
        <taxon>Cottioidei</taxon>
        <taxon>Cottales</taxon>
        <taxon>Cyclopteridae</taxon>
        <taxon>Cyclopterus</taxon>
    </lineage>
</organism>
<dbReference type="InterPro" id="IPR051261">
    <property type="entry name" value="NLR"/>
</dbReference>
<dbReference type="Gene3D" id="3.80.10.10">
    <property type="entry name" value="Ribonuclease Inhibitor"/>
    <property type="match status" value="1"/>
</dbReference>
<dbReference type="SUPFAM" id="SSF52047">
    <property type="entry name" value="RNI-like"/>
    <property type="match status" value="1"/>
</dbReference>
<dbReference type="InterPro" id="IPR001611">
    <property type="entry name" value="Leu-rich_rpt"/>
</dbReference>
<evidence type="ECO:0000313" key="4">
    <source>
        <dbReference type="Proteomes" id="UP000694565"/>
    </source>
</evidence>
<dbReference type="InterPro" id="IPR032675">
    <property type="entry name" value="LRR_dom_sf"/>
</dbReference>
<proteinExistence type="predicted"/>
<reference evidence="3" key="2">
    <citation type="submission" date="2025-09" db="UniProtKB">
        <authorList>
            <consortium name="Ensembl"/>
        </authorList>
    </citation>
    <scope>IDENTIFICATION</scope>
</reference>
<protein>
    <submittedName>
        <fullName evidence="3">Uncharacterized protein</fullName>
    </submittedName>
</protein>
<evidence type="ECO:0000256" key="1">
    <source>
        <dbReference type="ARBA" id="ARBA00022614"/>
    </source>
</evidence>
<evidence type="ECO:0000256" key="2">
    <source>
        <dbReference type="ARBA" id="ARBA00022737"/>
    </source>
</evidence>
<dbReference type="Pfam" id="PF13516">
    <property type="entry name" value="LRR_6"/>
    <property type="match status" value="2"/>
</dbReference>
<dbReference type="PROSITE" id="PS51450">
    <property type="entry name" value="LRR"/>
    <property type="match status" value="2"/>
</dbReference>
<keyword evidence="4" id="KW-1185">Reference proteome</keyword>
<dbReference type="PANTHER" id="PTHR24106">
    <property type="entry name" value="NACHT, LRR AND CARD DOMAINS-CONTAINING"/>
    <property type="match status" value="1"/>
</dbReference>